<comment type="caution">
    <text evidence="3">The sequence shown here is derived from an EMBL/GenBank/DDBJ whole genome shotgun (WGS) entry which is preliminary data.</text>
</comment>
<proteinExistence type="predicted"/>
<dbReference type="Pfam" id="PF01408">
    <property type="entry name" value="GFO_IDH_MocA"/>
    <property type="match status" value="1"/>
</dbReference>
<dbReference type="Proteomes" id="UP001589818">
    <property type="component" value="Unassembled WGS sequence"/>
</dbReference>
<accession>A0ABV6JK49</accession>
<dbReference type="InterPro" id="IPR036291">
    <property type="entry name" value="NAD(P)-bd_dom_sf"/>
</dbReference>
<evidence type="ECO:0000313" key="3">
    <source>
        <dbReference type="EMBL" id="MFC0396294.1"/>
    </source>
</evidence>
<name>A0ABV6JK49_9BACL</name>
<dbReference type="SUPFAM" id="SSF55347">
    <property type="entry name" value="Glyceraldehyde-3-phosphate dehydrogenase-like, C-terminal domain"/>
    <property type="match status" value="1"/>
</dbReference>
<dbReference type="InterPro" id="IPR000683">
    <property type="entry name" value="Gfo/Idh/MocA-like_OxRdtase_N"/>
</dbReference>
<evidence type="ECO:0000259" key="1">
    <source>
        <dbReference type="Pfam" id="PF01408"/>
    </source>
</evidence>
<evidence type="ECO:0000313" key="4">
    <source>
        <dbReference type="Proteomes" id="UP001589818"/>
    </source>
</evidence>
<dbReference type="Gene3D" id="3.30.360.10">
    <property type="entry name" value="Dihydrodipicolinate Reductase, domain 2"/>
    <property type="match status" value="1"/>
</dbReference>
<dbReference type="Gene3D" id="3.40.50.720">
    <property type="entry name" value="NAD(P)-binding Rossmann-like Domain"/>
    <property type="match status" value="1"/>
</dbReference>
<sequence>MAKVKVAVIGLGSWGECHVEAYRSIPSVDVIAICDTREQQLKEVGDRYGIEGRYTDSRELLQRSDIDLVSVVTFEENHLASTLQALGSGMHVLVEKPVSTKLHEAEAMLESASRHKRHVVPGHLLRFDPRYAEIHRAIQTGQIGQPQSMYFKRARTKGMFEIYNRTHTAYLSTVHDLDLAIWYAASRVKTVKAIGNWVTGAESPDILWALLEFESGAVACFNSNWMTPDEAGIVMNDSIEVIGSQGTAQFDNRSSGLELWNQTGRQTPDLNIHRVMNGSTAGALRDQLQYLCECIGTGRDPVYTSFTDAIHGIEVANAIVQSAATGKDIVL</sequence>
<feature type="domain" description="GFO/IDH/MocA-like oxidoreductase" evidence="2">
    <location>
        <begin position="131"/>
        <end position="248"/>
    </location>
</feature>
<dbReference type="Pfam" id="PF22725">
    <property type="entry name" value="GFO_IDH_MocA_C3"/>
    <property type="match status" value="1"/>
</dbReference>
<dbReference type="SUPFAM" id="SSF51735">
    <property type="entry name" value="NAD(P)-binding Rossmann-fold domains"/>
    <property type="match status" value="1"/>
</dbReference>
<dbReference type="PANTHER" id="PTHR43377:SF1">
    <property type="entry name" value="BILIVERDIN REDUCTASE A"/>
    <property type="match status" value="1"/>
</dbReference>
<evidence type="ECO:0000259" key="2">
    <source>
        <dbReference type="Pfam" id="PF22725"/>
    </source>
</evidence>
<protein>
    <submittedName>
        <fullName evidence="3">Gfo/Idh/MocA family protein</fullName>
    </submittedName>
</protein>
<gene>
    <name evidence="3" type="ORF">ACFFJ8_33560</name>
</gene>
<reference evidence="3 4" key="1">
    <citation type="submission" date="2024-09" db="EMBL/GenBank/DDBJ databases">
        <authorList>
            <person name="Sun Q."/>
            <person name="Mori K."/>
        </authorList>
    </citation>
    <scope>NUCLEOTIDE SEQUENCE [LARGE SCALE GENOMIC DNA]</scope>
    <source>
        <strain evidence="3 4">CCM 4839</strain>
    </source>
</reference>
<dbReference type="EMBL" id="JBHLVF010000047">
    <property type="protein sequence ID" value="MFC0396294.1"/>
    <property type="molecule type" value="Genomic_DNA"/>
</dbReference>
<organism evidence="3 4">
    <name type="scientific">Paenibacillus mendelii</name>
    <dbReference type="NCBI Taxonomy" id="206163"/>
    <lineage>
        <taxon>Bacteria</taxon>
        <taxon>Bacillati</taxon>
        <taxon>Bacillota</taxon>
        <taxon>Bacilli</taxon>
        <taxon>Bacillales</taxon>
        <taxon>Paenibacillaceae</taxon>
        <taxon>Paenibacillus</taxon>
    </lineage>
</organism>
<dbReference type="PANTHER" id="PTHR43377">
    <property type="entry name" value="BILIVERDIN REDUCTASE A"/>
    <property type="match status" value="1"/>
</dbReference>
<dbReference type="RefSeq" id="WP_204816842.1">
    <property type="nucleotide sequence ID" value="NZ_JANHOF010000002.1"/>
</dbReference>
<keyword evidence="4" id="KW-1185">Reference proteome</keyword>
<dbReference type="InterPro" id="IPR051450">
    <property type="entry name" value="Gfo/Idh/MocA_Oxidoreductases"/>
</dbReference>
<dbReference type="InterPro" id="IPR055170">
    <property type="entry name" value="GFO_IDH_MocA-like_dom"/>
</dbReference>
<feature type="domain" description="Gfo/Idh/MocA-like oxidoreductase N-terminal" evidence="1">
    <location>
        <begin position="4"/>
        <end position="123"/>
    </location>
</feature>